<sequence>MLQPAGGASQCPRRGGCELWSPGEASKRWLASRSAATGKLGSLTAQDSQSKRRNGLDHDTDGPRKKEKSTELCTKS</sequence>
<evidence type="ECO:0000313" key="2">
    <source>
        <dbReference type="EMBL" id="QSS55382.1"/>
    </source>
</evidence>
<organism evidence="2 3">
    <name type="scientific">Ajellomyces capsulatus (strain H88)</name>
    <name type="common">Darling's disease fungus</name>
    <name type="synonym">Histoplasma capsulatum</name>
    <dbReference type="NCBI Taxonomy" id="544711"/>
    <lineage>
        <taxon>Eukaryota</taxon>
        <taxon>Fungi</taxon>
        <taxon>Dikarya</taxon>
        <taxon>Ascomycota</taxon>
        <taxon>Pezizomycotina</taxon>
        <taxon>Eurotiomycetes</taxon>
        <taxon>Eurotiomycetidae</taxon>
        <taxon>Onygenales</taxon>
        <taxon>Ajellomycetaceae</taxon>
        <taxon>Histoplasma</taxon>
    </lineage>
</organism>
<gene>
    <name evidence="2" type="ORF">I7I53_03244</name>
</gene>
<dbReference type="VEuPathDB" id="FungiDB:I7I53_03244"/>
<feature type="compositionally biased region" description="Basic and acidic residues" evidence="1">
    <location>
        <begin position="54"/>
        <end position="70"/>
    </location>
</feature>
<dbReference type="EMBL" id="CP069105">
    <property type="protein sequence ID" value="QSS55382.1"/>
    <property type="molecule type" value="Genomic_DNA"/>
</dbReference>
<dbReference type="AlphaFoldDB" id="A0A8A1LTI4"/>
<name>A0A8A1LTI4_AJEC8</name>
<protein>
    <submittedName>
        <fullName evidence="2">Uncharacterized protein</fullName>
    </submittedName>
</protein>
<reference evidence="2" key="1">
    <citation type="submission" date="2021-01" db="EMBL/GenBank/DDBJ databases">
        <title>Chromosome-level genome assembly of a human fungal pathogen reveals clustering of transcriptionally co-regulated genes.</title>
        <authorList>
            <person name="Voorhies M."/>
            <person name="Cohen S."/>
            <person name="Shea T.P."/>
            <person name="Petrus S."/>
            <person name="Munoz J.F."/>
            <person name="Poplawski S."/>
            <person name="Goldman W.E."/>
            <person name="Michael T."/>
            <person name="Cuomo C.A."/>
            <person name="Sil A."/>
            <person name="Beyhan S."/>
        </authorList>
    </citation>
    <scope>NUCLEOTIDE SEQUENCE</scope>
    <source>
        <strain evidence="2">H88</strain>
    </source>
</reference>
<evidence type="ECO:0000313" key="3">
    <source>
        <dbReference type="Proteomes" id="UP000663419"/>
    </source>
</evidence>
<feature type="region of interest" description="Disordered" evidence="1">
    <location>
        <begin position="30"/>
        <end position="76"/>
    </location>
</feature>
<evidence type="ECO:0000256" key="1">
    <source>
        <dbReference type="SAM" id="MobiDB-lite"/>
    </source>
</evidence>
<proteinExistence type="predicted"/>
<dbReference type="Proteomes" id="UP000663419">
    <property type="component" value="Chromosome 4"/>
</dbReference>
<accession>A0A8A1LTI4</accession>